<proteinExistence type="predicted"/>
<feature type="domain" description="Domain of unknown function DB" evidence="1">
    <location>
        <begin position="149"/>
        <end position="251"/>
    </location>
</feature>
<name>A0A7E4VW00_PANRE</name>
<organism evidence="2 3">
    <name type="scientific">Panagrellus redivivus</name>
    <name type="common">Microworm</name>
    <dbReference type="NCBI Taxonomy" id="6233"/>
    <lineage>
        <taxon>Eukaryota</taxon>
        <taxon>Metazoa</taxon>
        <taxon>Ecdysozoa</taxon>
        <taxon>Nematoda</taxon>
        <taxon>Chromadorea</taxon>
        <taxon>Rhabditida</taxon>
        <taxon>Tylenchina</taxon>
        <taxon>Panagrolaimomorpha</taxon>
        <taxon>Panagrolaimoidea</taxon>
        <taxon>Panagrolaimidae</taxon>
        <taxon>Panagrellus</taxon>
    </lineage>
</organism>
<reference evidence="3" key="2">
    <citation type="submission" date="2020-10" db="UniProtKB">
        <authorList>
            <consortium name="WormBaseParasite"/>
        </authorList>
    </citation>
    <scope>IDENTIFICATION</scope>
</reference>
<dbReference type="PANTHER" id="PTHR46705">
    <property type="entry name" value="PROTEIN CBG09805"/>
    <property type="match status" value="1"/>
</dbReference>
<dbReference type="PANTHER" id="PTHR46705:SF4">
    <property type="entry name" value="DOMAIN OF UNKNOWN FUNCTION DB DOMAIN-CONTAINING PROTEIN"/>
    <property type="match status" value="1"/>
</dbReference>
<reference evidence="2" key="1">
    <citation type="journal article" date="2013" name="Genetics">
        <title>The draft genome and transcriptome of Panagrellus redivivus are shaped by the harsh demands of a free-living lifestyle.</title>
        <authorList>
            <person name="Srinivasan J."/>
            <person name="Dillman A.R."/>
            <person name="Macchietto M.G."/>
            <person name="Heikkinen L."/>
            <person name="Lakso M."/>
            <person name="Fracchia K.M."/>
            <person name="Antoshechkin I."/>
            <person name="Mortazavi A."/>
            <person name="Wong G."/>
            <person name="Sternberg P.W."/>
        </authorList>
    </citation>
    <scope>NUCLEOTIDE SEQUENCE [LARGE SCALE GENOMIC DNA]</scope>
    <source>
        <strain evidence="2">MT8872</strain>
    </source>
</reference>
<evidence type="ECO:0000313" key="3">
    <source>
        <dbReference type="WBParaSite" id="Pan_g3965.t1"/>
    </source>
</evidence>
<sequence length="278" mass="31162">MFDASLCQEIPLLQWAVPSITSRRLPRGSGIVGMEKPYKNPLLTVRIVQDNLVCTSQGVCGGGCAPPPVQCVQSSCQPGYSCGQYGCARTRAHSALTKKDGLLLTDEEFANSTAKHNNIFGFARNTHAPKLNYTTYSRLTNPNYLFRQCCENRHLPDACLSKCHFNSYTKDSLQEMFFKNDPCPVEAAADIQYCAAQGRDHRKCCAHAGVGATIAGEKCMLFCDQRPGRVTKLNWDYLPCYDRFESIKRCFYDEVKSVAERRYAPLLDKSLKISEIRK</sequence>
<dbReference type="AlphaFoldDB" id="A0A7E4VW00"/>
<accession>A0A7E4VW00</accession>
<dbReference type="Proteomes" id="UP000492821">
    <property type="component" value="Unassembled WGS sequence"/>
</dbReference>
<evidence type="ECO:0000259" key="1">
    <source>
        <dbReference type="Pfam" id="PF01682"/>
    </source>
</evidence>
<evidence type="ECO:0000313" key="2">
    <source>
        <dbReference type="Proteomes" id="UP000492821"/>
    </source>
</evidence>
<dbReference type="WBParaSite" id="Pan_g3965.t1">
    <property type="protein sequence ID" value="Pan_g3965.t1"/>
    <property type="gene ID" value="Pan_g3965"/>
</dbReference>
<dbReference type="InterPro" id="IPR002602">
    <property type="entry name" value="DB"/>
</dbReference>
<protein>
    <submittedName>
        <fullName evidence="3">DB domain-containing protein</fullName>
    </submittedName>
</protein>
<dbReference type="Pfam" id="PF01682">
    <property type="entry name" value="DB"/>
    <property type="match status" value="1"/>
</dbReference>
<keyword evidence="2" id="KW-1185">Reference proteome</keyword>